<comment type="similarity">
    <text evidence="1 7">Belongs to the ATG11 family.</text>
</comment>
<keyword evidence="6 8" id="KW-0175">Coiled coil</keyword>
<keyword evidence="7" id="KW-0472">Membrane</keyword>
<dbReference type="GO" id="GO:0061709">
    <property type="term" value="P:reticulophagy"/>
    <property type="evidence" value="ECO:0007669"/>
    <property type="project" value="TreeGrafter"/>
</dbReference>
<comment type="function">
    <text evidence="7">Involved in cytoplasm to vacuole transport (Cvt), pexophagy, mitophagy and nucleophagy. Recruits mitochondria for their selective degradation via autophagy (mitophagy) during starvation. Works as scaffold proteins that recruit ATG proteins to the pre-autophagosome (PAS), the site of vesicle/autophagosome formation. Required for the Cvt vesicles completion.</text>
</comment>
<evidence type="ECO:0000256" key="6">
    <source>
        <dbReference type="ARBA" id="ARBA00023054"/>
    </source>
</evidence>
<feature type="coiled-coil region" evidence="8">
    <location>
        <begin position="1082"/>
        <end position="1109"/>
    </location>
</feature>
<dbReference type="OrthoDB" id="447953at2759"/>
<feature type="compositionally biased region" description="Basic and acidic residues" evidence="9">
    <location>
        <begin position="1241"/>
        <end position="1259"/>
    </location>
</feature>
<dbReference type="GO" id="GO:0034517">
    <property type="term" value="P:ribophagy"/>
    <property type="evidence" value="ECO:0007669"/>
    <property type="project" value="TreeGrafter"/>
</dbReference>
<keyword evidence="13" id="KW-1185">Reference proteome</keyword>
<evidence type="ECO:0000256" key="5">
    <source>
        <dbReference type="ARBA" id="ARBA00023006"/>
    </source>
</evidence>
<keyword evidence="4 7" id="KW-0653">Protein transport</keyword>
<sequence length="1411" mass="157616">MSLQLLVAHTGSRLDADPVSLSSLDALRSFITKATSIPPHDQILLTTRGKHVKLQALLTEKEIFVYDRDLFSLPANQSPDSIIPSTQLPEPFTPPDPPDTLSNQNDLRAWQVLFKARRDWATSLVERCRSMCSEAKKYLDERTIVDKGVRIATANHEAHIRGLEKKHREAQAWSEDVVKEQELNIQSWEDDLARLQSIPAKAEFRRFVSGAPDDPTPRRPRRVSTGGVSLDTFIDVEAAKNAVSTSQSVTSALESRVRGMGNMIKKLASDYSELIGAIDQSQNRSALEESDEPVRLLQEIEVVAKKVASDYDHVLSLPSASKSVAQVSKMALLHTRNYLPSIAEYSIEMDEVVRRALSEKNNSVTHFVEHMQAIAGIESTLSAVNSELSSLDVPADGLEAFETLALLSRLPFVYGSLLVESVRRREWAEKMKGDSSALAEEIAGYREEESRRRKKWLKSIGDVVNLDAVQGQILGVEINLQGDDQRWPYVTRQELQEYQHTLRSVGGQEATLEALAQVTNEPDKSTKQRGKRVANFKSGSVHEVAFGNGSFMRGDEEMRVLMESKTKLEEELKGQKSRVRKLEDLLHRQSHVKRLSIGSGFQPQAVSSPEPLTPEPARDVISPQPQNDQSRRSSLSSRRFSSNQATDERALTQRILGLEAELAAEREHRAGMEKATFSRLETGADIQRQIEEANSTKRDLMENMEAQQKEFSDERRSLEEELTKCRIRIEEVEDELDRILGSRHNERTENDTKTRALAAELDETRRDSTNEMHQAQSRIEELENTLNKRRKADTEHIRALRVIRSHLTSEDPSSEDQADLASDLEALIQRSLNQVKNLQEALADARSENEQLFHKLEEQQAGMAKAQEEAATEHAKVGSLTAELEEERGHLQQLRTKFAEGETGSEALRQRVTEEEKRVGRLSTELAAAKSHNNHLDLELLSLQKKYSVLKADASASGAHMWQRQLRAKELTQRLYAQNERLIRLLEDLGLMVTQQEDTFLIQRAPKSGASTILAESSLPMSRSASTPSPARKSFDGAMDLPLLDWMHEEDPEAEAARYAEYLKAINRLNLDVVSEVVKKRCKDMEHTARKWQKEARAYRDKSHRAQSEAHEKIAFRSFKEGDLALFLPTRNQATRPWAAFNVGAPHYFLREHESHRLHNKEWLVARISKVEERIVDLSKTMDSARSIAETSDGGASFEDDNPFELSDGLRWYLLDAAEEKGGAPTTPGLGKSSIASVTRVDARGKIGPEEKAKSKLPDASKTLNKSLESRRSSGNSKKSASLRSPSITKADSSEALLADALEASKLPPANAGPSRLREESHMPAMGLGVDTENNPNDEKARAGVPHTRSNAASPTKSVDASPFKFAAASLSRTAAEGPVSPSRQPAKARAGAWDSLWQLDINYEAGKAKK</sequence>
<gene>
    <name evidence="12" type="ORF">W97_04492</name>
</gene>
<organism evidence="12 13">
    <name type="scientific">Coniosporium apollinis (strain CBS 100218)</name>
    <name type="common">Rock-inhabiting black yeast</name>
    <dbReference type="NCBI Taxonomy" id="1168221"/>
    <lineage>
        <taxon>Eukaryota</taxon>
        <taxon>Fungi</taxon>
        <taxon>Dikarya</taxon>
        <taxon>Ascomycota</taxon>
        <taxon>Pezizomycotina</taxon>
        <taxon>Dothideomycetes</taxon>
        <taxon>Dothideomycetes incertae sedis</taxon>
        <taxon>Coniosporium</taxon>
    </lineage>
</organism>
<dbReference type="GO" id="GO:0019901">
    <property type="term" value="F:protein kinase binding"/>
    <property type="evidence" value="ECO:0007669"/>
    <property type="project" value="TreeGrafter"/>
</dbReference>
<dbReference type="Pfam" id="PF04108">
    <property type="entry name" value="ATG17_like"/>
    <property type="match status" value="1"/>
</dbReference>
<feature type="compositionally biased region" description="Polar residues" evidence="9">
    <location>
        <begin position="1348"/>
        <end position="1359"/>
    </location>
</feature>
<dbReference type="GO" id="GO:0005774">
    <property type="term" value="C:vacuolar membrane"/>
    <property type="evidence" value="ECO:0007669"/>
    <property type="project" value="UniProtKB-SubCell"/>
</dbReference>
<feature type="region of interest" description="Disordered" evidence="9">
    <location>
        <begin position="596"/>
        <end position="648"/>
    </location>
</feature>
<dbReference type="GO" id="GO:0000045">
    <property type="term" value="P:autophagosome assembly"/>
    <property type="evidence" value="ECO:0007669"/>
    <property type="project" value="UniProtKB-UniRule"/>
</dbReference>
<dbReference type="EMBL" id="JH767573">
    <property type="protein sequence ID" value="EON65255.1"/>
    <property type="molecule type" value="Genomic_DNA"/>
</dbReference>
<dbReference type="Proteomes" id="UP000016924">
    <property type="component" value="Unassembled WGS sequence"/>
</dbReference>
<dbReference type="GO" id="GO:0015031">
    <property type="term" value="P:protein transport"/>
    <property type="evidence" value="ECO:0007669"/>
    <property type="project" value="UniProtKB-KW"/>
</dbReference>
<feature type="region of interest" description="Disordered" evidence="9">
    <location>
        <begin position="1222"/>
        <end position="1290"/>
    </location>
</feature>
<evidence type="ECO:0000256" key="4">
    <source>
        <dbReference type="ARBA" id="ARBA00022927"/>
    </source>
</evidence>
<accession>R7YTN8</accession>
<dbReference type="GO" id="GO:0060090">
    <property type="term" value="F:molecular adaptor activity"/>
    <property type="evidence" value="ECO:0007669"/>
    <property type="project" value="TreeGrafter"/>
</dbReference>
<feature type="compositionally biased region" description="Low complexity" evidence="9">
    <location>
        <begin position="632"/>
        <end position="642"/>
    </location>
</feature>
<comment type="subcellular location">
    <subcellularLocation>
        <location evidence="7">Preautophagosomal structure membrane</location>
        <topology evidence="7">Peripheral membrane protein</topology>
    </subcellularLocation>
    <subcellularLocation>
        <location evidence="7">Vacuole membrane</location>
        <topology evidence="7">Peripheral membrane protein</topology>
    </subcellularLocation>
    <text evidence="7">During pexophagy, accumulates in the vacuolar membrane region, where the peroxisomes contact the vacuole.</text>
</comment>
<dbReference type="PANTHER" id="PTHR13222">
    <property type="entry name" value="RB1-INDUCIBLE COILED-COIL"/>
    <property type="match status" value="1"/>
</dbReference>
<proteinExistence type="inferred from homology"/>
<name>R7YTN8_CONA1</name>
<dbReference type="OMA" id="GLRWYLI"/>
<dbReference type="HOGENOM" id="CLU_002803_1_0_1"/>
<protein>
    <recommendedName>
        <fullName evidence="2 7">Autophagy-related protein 11</fullName>
    </recommendedName>
</protein>
<feature type="domain" description="Autophagy protein ATG17-like" evidence="10">
    <location>
        <begin position="100"/>
        <end position="463"/>
    </location>
</feature>
<dbReference type="InterPro" id="IPR019460">
    <property type="entry name" value="Atg11_C"/>
</dbReference>
<dbReference type="GO" id="GO:1990316">
    <property type="term" value="C:Atg1/ULK1 kinase complex"/>
    <property type="evidence" value="ECO:0007669"/>
    <property type="project" value="TreeGrafter"/>
</dbReference>
<keyword evidence="7" id="KW-0926">Vacuole</keyword>
<dbReference type="GO" id="GO:0034727">
    <property type="term" value="P:piecemeal microautophagy of the nucleus"/>
    <property type="evidence" value="ECO:0007669"/>
    <property type="project" value="TreeGrafter"/>
</dbReference>
<reference evidence="13" key="1">
    <citation type="submission" date="2012-06" db="EMBL/GenBank/DDBJ databases">
        <title>The genome sequence of Coniosporium apollinis CBS 100218.</title>
        <authorList>
            <consortium name="The Broad Institute Genome Sequencing Platform"/>
            <person name="Cuomo C."/>
            <person name="Gorbushina A."/>
            <person name="Noack S."/>
            <person name="Walker B."/>
            <person name="Young S.K."/>
            <person name="Zeng Q."/>
            <person name="Gargeya S."/>
            <person name="Fitzgerald M."/>
            <person name="Haas B."/>
            <person name="Abouelleil A."/>
            <person name="Alvarado L."/>
            <person name="Arachchi H.M."/>
            <person name="Berlin A.M."/>
            <person name="Chapman S.B."/>
            <person name="Goldberg J."/>
            <person name="Griggs A."/>
            <person name="Gujja S."/>
            <person name="Hansen M."/>
            <person name="Howarth C."/>
            <person name="Imamovic A."/>
            <person name="Larimer J."/>
            <person name="McCowan C."/>
            <person name="Montmayeur A."/>
            <person name="Murphy C."/>
            <person name="Neiman D."/>
            <person name="Pearson M."/>
            <person name="Priest M."/>
            <person name="Roberts A."/>
            <person name="Saif S."/>
            <person name="Shea T."/>
            <person name="Sisk P."/>
            <person name="Sykes S."/>
            <person name="Wortman J."/>
            <person name="Nusbaum C."/>
            <person name="Birren B."/>
        </authorList>
    </citation>
    <scope>NUCLEOTIDE SEQUENCE [LARGE SCALE GENOMIC DNA]</scope>
    <source>
        <strain evidence="13">CBS 100218</strain>
    </source>
</reference>
<evidence type="ECO:0000256" key="9">
    <source>
        <dbReference type="SAM" id="MobiDB-lite"/>
    </source>
</evidence>
<keyword evidence="3 7" id="KW-0813">Transport</keyword>
<feature type="compositionally biased region" description="Polar residues" evidence="9">
    <location>
        <begin position="1262"/>
        <end position="1288"/>
    </location>
</feature>
<dbReference type="STRING" id="1168221.R7YTN8"/>
<dbReference type="GO" id="GO:1903599">
    <property type="term" value="P:positive regulation of autophagy of mitochondrion"/>
    <property type="evidence" value="ECO:0007669"/>
    <property type="project" value="UniProtKB-UniRule"/>
</dbReference>
<feature type="region of interest" description="Disordered" evidence="9">
    <location>
        <begin position="1325"/>
        <end position="1361"/>
    </location>
</feature>
<feature type="coiled-coil region" evidence="8">
    <location>
        <begin position="558"/>
        <end position="585"/>
    </location>
</feature>
<dbReference type="GeneID" id="19901803"/>
<dbReference type="GO" id="GO:0000422">
    <property type="term" value="P:autophagy of mitochondrion"/>
    <property type="evidence" value="ECO:0007669"/>
    <property type="project" value="TreeGrafter"/>
</dbReference>
<evidence type="ECO:0000256" key="7">
    <source>
        <dbReference type="RuleBase" id="RU367075"/>
    </source>
</evidence>
<evidence type="ECO:0000256" key="3">
    <source>
        <dbReference type="ARBA" id="ARBA00022448"/>
    </source>
</evidence>
<dbReference type="Pfam" id="PF10377">
    <property type="entry name" value="ATG11"/>
    <property type="match status" value="1"/>
</dbReference>
<evidence type="ECO:0000313" key="13">
    <source>
        <dbReference type="Proteomes" id="UP000016924"/>
    </source>
</evidence>
<feature type="coiled-coil region" evidence="8">
    <location>
        <begin position="821"/>
        <end position="925"/>
    </location>
</feature>
<evidence type="ECO:0000256" key="2">
    <source>
        <dbReference type="ARBA" id="ARBA00013804"/>
    </source>
</evidence>
<evidence type="ECO:0000259" key="11">
    <source>
        <dbReference type="Pfam" id="PF10377"/>
    </source>
</evidence>
<feature type="coiled-coil region" evidence="8">
    <location>
        <begin position="683"/>
        <end position="792"/>
    </location>
</feature>
<keyword evidence="5 7" id="KW-0072">Autophagy</keyword>
<dbReference type="PANTHER" id="PTHR13222:SF1">
    <property type="entry name" value="RB1-INDUCIBLE COILED-COIL PROTEIN 1"/>
    <property type="match status" value="1"/>
</dbReference>
<dbReference type="InterPro" id="IPR040040">
    <property type="entry name" value="ATG11"/>
</dbReference>
<dbReference type="GO" id="GO:0034045">
    <property type="term" value="C:phagophore assembly site membrane"/>
    <property type="evidence" value="ECO:0007669"/>
    <property type="project" value="UniProtKB-SubCell"/>
</dbReference>
<dbReference type="InterPro" id="IPR045326">
    <property type="entry name" value="ATG17-like_dom"/>
</dbReference>
<evidence type="ECO:0000259" key="10">
    <source>
        <dbReference type="Pfam" id="PF04108"/>
    </source>
</evidence>
<evidence type="ECO:0000256" key="1">
    <source>
        <dbReference type="ARBA" id="ARBA00009729"/>
    </source>
</evidence>
<comment type="subunit">
    <text evidence="7">Homodimer.</text>
</comment>
<evidence type="ECO:0000256" key="8">
    <source>
        <dbReference type="SAM" id="Coils"/>
    </source>
</evidence>
<feature type="domain" description="Autophagy-related protein 11 C-terminal" evidence="11">
    <location>
        <begin position="1076"/>
        <end position="1219"/>
    </location>
</feature>
<dbReference type="RefSeq" id="XP_007780572.1">
    <property type="nucleotide sequence ID" value="XM_007782382.1"/>
</dbReference>
<dbReference type="eggNOG" id="ENOG502QVZE">
    <property type="taxonomic scope" value="Eukaryota"/>
</dbReference>
<evidence type="ECO:0000313" key="12">
    <source>
        <dbReference type="EMBL" id="EON65255.1"/>
    </source>
</evidence>